<reference evidence="1 2" key="1">
    <citation type="journal article" date="2024" name="Chem. Sci.">
        <title>Discovery of megapolipeptins by genome mining of a Burkholderiales bacteria collection.</title>
        <authorList>
            <person name="Paulo B.S."/>
            <person name="Recchia M.J.J."/>
            <person name="Lee S."/>
            <person name="Fergusson C.H."/>
            <person name="Romanowski S.B."/>
            <person name="Hernandez A."/>
            <person name="Krull N."/>
            <person name="Liu D.Y."/>
            <person name="Cavanagh H."/>
            <person name="Bos A."/>
            <person name="Gray C.A."/>
            <person name="Murphy B.T."/>
            <person name="Linington R.G."/>
            <person name="Eustaquio A.S."/>
        </authorList>
    </citation>
    <scope>NUCLEOTIDE SEQUENCE [LARGE SCALE GENOMIC DNA]</scope>
    <source>
        <strain evidence="1 2">RL18-126-BIB-B</strain>
    </source>
</reference>
<proteinExistence type="predicted"/>
<sequence>MAQDIFLKIDGINGESLDDRHKDEIEVLTWDWEILQDSTMHAGSGGGAGKATVKDLTFEHWIDRASPNLMKYALTGKHIDQAVLVMRKAGGNPLEYLKVTMSDVLVTRVKPSGSRNDVERSLESVSLSFSKVKQEYVVQNAQGGSGGAVTASFDIKGNKEA</sequence>
<name>A0ACC7NLB4_9BURK</name>
<accession>A0ACC7NLB4</accession>
<dbReference type="Proteomes" id="UP001629235">
    <property type="component" value="Unassembled WGS sequence"/>
</dbReference>
<keyword evidence="2" id="KW-1185">Reference proteome</keyword>
<dbReference type="EMBL" id="JAQQDW010000053">
    <property type="protein sequence ID" value="MFM0106361.1"/>
    <property type="molecule type" value="Genomic_DNA"/>
</dbReference>
<comment type="caution">
    <text evidence="1">The sequence shown here is derived from an EMBL/GenBank/DDBJ whole genome shotgun (WGS) entry which is preliminary data.</text>
</comment>
<protein>
    <submittedName>
        <fullName evidence="1">Type VI secretion system tube protein Hcp</fullName>
    </submittedName>
</protein>
<evidence type="ECO:0000313" key="1">
    <source>
        <dbReference type="EMBL" id="MFM0106361.1"/>
    </source>
</evidence>
<organism evidence="1 2">
    <name type="scientific">Paraburkholderia rhynchosiae</name>
    <dbReference type="NCBI Taxonomy" id="487049"/>
    <lineage>
        <taxon>Bacteria</taxon>
        <taxon>Pseudomonadati</taxon>
        <taxon>Pseudomonadota</taxon>
        <taxon>Betaproteobacteria</taxon>
        <taxon>Burkholderiales</taxon>
        <taxon>Burkholderiaceae</taxon>
        <taxon>Paraburkholderia</taxon>
    </lineage>
</organism>
<evidence type="ECO:0000313" key="2">
    <source>
        <dbReference type="Proteomes" id="UP001629235"/>
    </source>
</evidence>
<gene>
    <name evidence="1" type="ORF">PQR01_23445</name>
</gene>